<reference evidence="18" key="1">
    <citation type="submission" date="2020-07" db="EMBL/GenBank/DDBJ databases">
        <title>Nitrate ammonifying Pseudomonas campi sp. nov. isolated from German agricultural grassland.</title>
        <authorList>
            <person name="Timsy T."/>
            <person name="Ulrich A."/>
            <person name="Spanner T."/>
            <person name="Foesel B."/>
            <person name="Kolb S."/>
            <person name="Horn M.A."/>
            <person name="Behrendt U."/>
        </authorList>
    </citation>
    <scope>NUCLEOTIDE SEQUENCE</scope>
    <source>
        <strain evidence="18">S1-A32-2</strain>
    </source>
</reference>
<keyword evidence="13 18" id="KW-0378">Hydrolase</keyword>
<keyword evidence="16" id="KW-0119">Carbohydrate metabolism</keyword>
<evidence type="ECO:0000256" key="4">
    <source>
        <dbReference type="ARBA" id="ARBA00004496"/>
    </source>
</evidence>
<evidence type="ECO:0000256" key="7">
    <source>
        <dbReference type="ARBA" id="ARBA00005628"/>
    </source>
</evidence>
<evidence type="ECO:0000256" key="10">
    <source>
        <dbReference type="ARBA" id="ARBA00014542"/>
    </source>
</evidence>
<gene>
    <name evidence="18" type="primary">gmhB</name>
    <name evidence="18" type="ORF">HNE05_17860</name>
</gene>
<evidence type="ECO:0000313" key="18">
    <source>
        <dbReference type="EMBL" id="QKE65141.1"/>
    </source>
</evidence>
<accession>A0A6M8FCV7</accession>
<name>A0A6M8FCV7_9GAMM</name>
<dbReference type="Gene3D" id="3.40.50.1000">
    <property type="entry name" value="HAD superfamily/HAD-like"/>
    <property type="match status" value="1"/>
</dbReference>
<evidence type="ECO:0000256" key="6">
    <source>
        <dbReference type="ARBA" id="ARBA00004713"/>
    </source>
</evidence>
<comment type="subcellular location">
    <subcellularLocation>
        <location evidence="4">Cytoplasm</location>
    </subcellularLocation>
</comment>
<dbReference type="NCBIfam" id="NF006506">
    <property type="entry name" value="PRK08942.1"/>
    <property type="match status" value="1"/>
</dbReference>
<evidence type="ECO:0000256" key="2">
    <source>
        <dbReference type="ARBA" id="ARBA00001946"/>
    </source>
</evidence>
<evidence type="ECO:0000256" key="16">
    <source>
        <dbReference type="ARBA" id="ARBA00023277"/>
    </source>
</evidence>
<keyword evidence="15" id="KW-0460">Magnesium</keyword>
<evidence type="ECO:0000256" key="5">
    <source>
        <dbReference type="ARBA" id="ARBA00004708"/>
    </source>
</evidence>
<dbReference type="CDD" id="cd07503">
    <property type="entry name" value="HAD_HisB-N"/>
    <property type="match status" value="1"/>
</dbReference>
<dbReference type="GO" id="GO:0034200">
    <property type="term" value="F:D-glycero-beta-D-manno-heptose 1,7-bisphosphate 7-phosphatase activity"/>
    <property type="evidence" value="ECO:0007669"/>
    <property type="project" value="UniProtKB-EC"/>
</dbReference>
<evidence type="ECO:0000256" key="1">
    <source>
        <dbReference type="ARBA" id="ARBA00001226"/>
    </source>
</evidence>
<dbReference type="EMBL" id="CP053697">
    <property type="protein sequence ID" value="QKE65141.1"/>
    <property type="molecule type" value="Genomic_DNA"/>
</dbReference>
<comment type="pathway">
    <text evidence="6">Bacterial outer membrane biogenesis; LPS core biosynthesis.</text>
</comment>
<comment type="similarity">
    <text evidence="7">Belongs to the GmhB family.</text>
</comment>
<evidence type="ECO:0000256" key="8">
    <source>
        <dbReference type="ARBA" id="ARBA00011245"/>
    </source>
</evidence>
<evidence type="ECO:0000256" key="15">
    <source>
        <dbReference type="ARBA" id="ARBA00022842"/>
    </source>
</evidence>
<dbReference type="AlphaFoldDB" id="A0A6M8FCV7"/>
<evidence type="ECO:0000256" key="14">
    <source>
        <dbReference type="ARBA" id="ARBA00022833"/>
    </source>
</evidence>
<sequence length="202" mass="21357">MAARQAGQTDVESPFSIRAGAPLPALQKLLILDRDGVINEDSDAYIKSLAEWIPIPGAIDAIARLSKAGWTVAVATNQSGLARGYYDLATLDAMHARLRELVAEQGGEVGLIVHCPHGPDDGCACRKPKPGMLEQIATHYGTELAGVWFVGDSRGDLDAALAVHCQPVLVKTGKGERTLSKPLPAGTLIFDDLAAIADQLLL</sequence>
<dbReference type="GO" id="GO:0005737">
    <property type="term" value="C:cytoplasm"/>
    <property type="evidence" value="ECO:0007669"/>
    <property type="project" value="UniProtKB-SubCell"/>
</dbReference>
<dbReference type="Pfam" id="PF13242">
    <property type="entry name" value="Hydrolase_like"/>
    <property type="match status" value="1"/>
</dbReference>
<comment type="subunit">
    <text evidence="8">Monomer.</text>
</comment>
<dbReference type="GO" id="GO:0046872">
    <property type="term" value="F:metal ion binding"/>
    <property type="evidence" value="ECO:0007669"/>
    <property type="project" value="UniProtKB-KW"/>
</dbReference>
<proteinExistence type="inferred from homology"/>
<dbReference type="FunFam" id="3.40.50.1000:FF:000168">
    <property type="entry name" value="D,D-heptose 1,7-bisphosphate phosphatase"/>
    <property type="match status" value="1"/>
</dbReference>
<dbReference type="SUPFAM" id="SSF56784">
    <property type="entry name" value="HAD-like"/>
    <property type="match status" value="1"/>
</dbReference>
<dbReference type="GO" id="GO:0005975">
    <property type="term" value="P:carbohydrate metabolic process"/>
    <property type="evidence" value="ECO:0007669"/>
    <property type="project" value="InterPro"/>
</dbReference>
<dbReference type="KEGG" id="pcam:HNE05_17860"/>
<evidence type="ECO:0000256" key="13">
    <source>
        <dbReference type="ARBA" id="ARBA00022801"/>
    </source>
</evidence>
<dbReference type="PANTHER" id="PTHR42891:SF1">
    <property type="entry name" value="D-GLYCERO-BETA-D-MANNO-HEPTOSE-1,7-BISPHOSPHATE 7-PHOSPHATASE"/>
    <property type="match status" value="1"/>
</dbReference>
<dbReference type="InterPro" id="IPR036412">
    <property type="entry name" value="HAD-like_sf"/>
</dbReference>
<dbReference type="NCBIfam" id="TIGR01656">
    <property type="entry name" value="Histidinol-ppas"/>
    <property type="match status" value="1"/>
</dbReference>
<comment type="pathway">
    <text evidence="5">Nucleotide-sugar biosynthesis; ADP-L-glycero-beta-D-manno-heptose biosynthesis; ADP-L-glycero-beta-D-manno-heptose from D-glycero-beta-D-manno-heptose 7-phosphate: step 2/4.</text>
</comment>
<evidence type="ECO:0000256" key="3">
    <source>
        <dbReference type="ARBA" id="ARBA00001947"/>
    </source>
</evidence>
<dbReference type="NCBIfam" id="TIGR01662">
    <property type="entry name" value="HAD-SF-IIIA"/>
    <property type="match status" value="1"/>
</dbReference>
<evidence type="ECO:0000256" key="11">
    <source>
        <dbReference type="ARBA" id="ARBA00022490"/>
    </source>
</evidence>
<keyword evidence="11" id="KW-0963">Cytoplasm</keyword>
<dbReference type="InterPro" id="IPR004446">
    <property type="entry name" value="Heptose_bisP_phosphatase"/>
</dbReference>
<organism evidence="18 19">
    <name type="scientific">Aquipseudomonas campi</name>
    <dbReference type="NCBI Taxonomy" id="2731681"/>
    <lineage>
        <taxon>Bacteria</taxon>
        <taxon>Pseudomonadati</taxon>
        <taxon>Pseudomonadota</taxon>
        <taxon>Gammaproteobacteria</taxon>
        <taxon>Pseudomonadales</taxon>
        <taxon>Pseudomonadaceae</taxon>
        <taxon>Aquipseudomonas</taxon>
    </lineage>
</organism>
<protein>
    <recommendedName>
        <fullName evidence="10">D-glycero-beta-D-manno-heptose-1,7-bisphosphate 7-phosphatase</fullName>
        <ecNumber evidence="9">3.1.3.82</ecNumber>
    </recommendedName>
    <alternativeName>
        <fullName evidence="17">D,D-heptose 1,7-bisphosphate phosphatase</fullName>
    </alternativeName>
</protein>
<keyword evidence="12" id="KW-0479">Metal-binding</keyword>
<dbReference type="EC" id="3.1.3.82" evidence="9"/>
<dbReference type="PANTHER" id="PTHR42891">
    <property type="entry name" value="D-GLYCERO-BETA-D-MANNO-HEPTOSE-1,7-BISPHOSPHATE 7-PHOSPHATASE"/>
    <property type="match status" value="1"/>
</dbReference>
<dbReference type="InterPro" id="IPR023214">
    <property type="entry name" value="HAD_sf"/>
</dbReference>
<evidence type="ECO:0000313" key="19">
    <source>
        <dbReference type="Proteomes" id="UP000501379"/>
    </source>
</evidence>
<evidence type="ECO:0000256" key="9">
    <source>
        <dbReference type="ARBA" id="ARBA00012987"/>
    </source>
</evidence>
<evidence type="ECO:0000256" key="17">
    <source>
        <dbReference type="ARBA" id="ARBA00031828"/>
    </source>
</evidence>
<dbReference type="InterPro" id="IPR006549">
    <property type="entry name" value="HAD-SF_hydro_IIIA"/>
</dbReference>
<keyword evidence="14" id="KW-0862">Zinc</keyword>
<keyword evidence="19" id="KW-1185">Reference proteome</keyword>
<comment type="cofactor">
    <cofactor evidence="2">
        <name>Mg(2+)</name>
        <dbReference type="ChEBI" id="CHEBI:18420"/>
    </cofactor>
</comment>
<comment type="cofactor">
    <cofactor evidence="3">
        <name>Zn(2+)</name>
        <dbReference type="ChEBI" id="CHEBI:29105"/>
    </cofactor>
</comment>
<dbReference type="Proteomes" id="UP000501379">
    <property type="component" value="Chromosome"/>
</dbReference>
<dbReference type="InterPro" id="IPR006543">
    <property type="entry name" value="Histidinol-phos"/>
</dbReference>
<comment type="catalytic activity">
    <reaction evidence="1">
        <text>D-glycero-beta-D-manno-heptose 1,7-bisphosphate + H2O = D-glycero-beta-D-manno-heptose 1-phosphate + phosphate</text>
        <dbReference type="Rhea" id="RHEA:28518"/>
        <dbReference type="ChEBI" id="CHEBI:15377"/>
        <dbReference type="ChEBI" id="CHEBI:43474"/>
        <dbReference type="ChEBI" id="CHEBI:60208"/>
        <dbReference type="ChEBI" id="CHEBI:61593"/>
        <dbReference type="EC" id="3.1.3.82"/>
    </reaction>
</comment>
<evidence type="ECO:0000256" key="12">
    <source>
        <dbReference type="ARBA" id="ARBA00022723"/>
    </source>
</evidence>